<proteinExistence type="predicted"/>
<evidence type="ECO:0000313" key="1">
    <source>
        <dbReference type="EMBL" id="MFB2879625.1"/>
    </source>
</evidence>
<gene>
    <name evidence="1" type="ORF">ACE1CC_22440</name>
</gene>
<comment type="caution">
    <text evidence="1">The sequence shown here is derived from an EMBL/GenBank/DDBJ whole genome shotgun (WGS) entry which is preliminary data.</text>
</comment>
<evidence type="ECO:0000313" key="2">
    <source>
        <dbReference type="Proteomes" id="UP001576774"/>
    </source>
</evidence>
<reference evidence="1 2" key="1">
    <citation type="submission" date="2024-09" db="EMBL/GenBank/DDBJ databases">
        <title>Floridaenema gen nov. (Aerosakkonemataceae, Aerosakkonematales ord. nov., Cyanobacteria) from benthic tropical and subtropical fresh waters, with the description of four new species.</title>
        <authorList>
            <person name="Moretto J.A."/>
            <person name="Berthold D.E."/>
            <person name="Lefler F.W."/>
            <person name="Huang I.-S."/>
            <person name="Laughinghouse H. IV."/>
        </authorList>
    </citation>
    <scope>NUCLEOTIDE SEQUENCE [LARGE SCALE GENOMIC DNA]</scope>
    <source>
        <strain evidence="1 2">BLCC-F46</strain>
    </source>
</reference>
<keyword evidence="2" id="KW-1185">Reference proteome</keyword>
<accession>A0ABV4XA18</accession>
<organism evidence="1 2">
    <name type="scientific">Floridaenema aerugineum BLCC-F46</name>
    <dbReference type="NCBI Taxonomy" id="3153654"/>
    <lineage>
        <taxon>Bacteria</taxon>
        <taxon>Bacillati</taxon>
        <taxon>Cyanobacteriota</taxon>
        <taxon>Cyanophyceae</taxon>
        <taxon>Oscillatoriophycideae</taxon>
        <taxon>Aerosakkonematales</taxon>
        <taxon>Aerosakkonemataceae</taxon>
        <taxon>Floridanema</taxon>
        <taxon>Floridanema aerugineum</taxon>
    </lineage>
</organism>
<dbReference type="RefSeq" id="WP_413272662.1">
    <property type="nucleotide sequence ID" value="NZ_JBHFNQ010000170.1"/>
</dbReference>
<protein>
    <submittedName>
        <fullName evidence="1">Uncharacterized protein</fullName>
    </submittedName>
</protein>
<dbReference type="Proteomes" id="UP001576774">
    <property type="component" value="Unassembled WGS sequence"/>
</dbReference>
<name>A0ABV4XA18_9CYAN</name>
<dbReference type="EMBL" id="JBHFNQ010000170">
    <property type="protein sequence ID" value="MFB2879625.1"/>
    <property type="molecule type" value="Genomic_DNA"/>
</dbReference>
<sequence>MAITNKLLRECDQHFDKIWVADGSTLEALFRKLKSLEDKFSHTLSDKKI</sequence>